<feature type="compositionally biased region" description="Polar residues" evidence="1">
    <location>
        <begin position="1"/>
        <end position="19"/>
    </location>
</feature>
<evidence type="ECO:0000313" key="5">
    <source>
        <dbReference type="Proteomes" id="UP000620262"/>
    </source>
</evidence>
<name>A0ABR9IV92_RHIVS</name>
<evidence type="ECO:0000313" key="4">
    <source>
        <dbReference type="EMBL" id="MBE1507137.1"/>
    </source>
</evidence>
<dbReference type="InterPro" id="IPR052734">
    <property type="entry name" value="Nod_factor_acetyltransferase"/>
</dbReference>
<keyword evidence="2" id="KW-0472">Membrane</keyword>
<feature type="transmembrane region" description="Helical" evidence="2">
    <location>
        <begin position="151"/>
        <end position="169"/>
    </location>
</feature>
<dbReference type="Pfam" id="PF01757">
    <property type="entry name" value="Acyl_transf_3"/>
    <property type="match status" value="1"/>
</dbReference>
<evidence type="ECO:0000256" key="2">
    <source>
        <dbReference type="SAM" id="Phobius"/>
    </source>
</evidence>
<evidence type="ECO:0000256" key="1">
    <source>
        <dbReference type="SAM" id="MobiDB-lite"/>
    </source>
</evidence>
<proteinExistence type="predicted"/>
<gene>
    <name evidence="4" type="ORF">H4W29_004382</name>
</gene>
<feature type="transmembrane region" description="Helical" evidence="2">
    <location>
        <begin position="62"/>
        <end position="82"/>
    </location>
</feature>
<organism evidence="4 5">
    <name type="scientific">Rhizobium viscosum</name>
    <name type="common">Arthrobacter viscosus</name>
    <dbReference type="NCBI Taxonomy" id="1673"/>
    <lineage>
        <taxon>Bacteria</taxon>
        <taxon>Pseudomonadati</taxon>
        <taxon>Pseudomonadota</taxon>
        <taxon>Alphaproteobacteria</taxon>
        <taxon>Hyphomicrobiales</taxon>
        <taxon>Rhizobiaceae</taxon>
        <taxon>Rhizobium/Agrobacterium group</taxon>
        <taxon>Rhizobium</taxon>
    </lineage>
</organism>
<accession>A0ABR9IV92</accession>
<sequence>MPQQEDTANASQMNATQQPAARPQRKWLADIERLKGLAIILVVWGHTYDAAFPIWAIDLRQAIYAFHMPLFMFLSGYVFVYVGAHKLKGSLATYTAKRAKRLLIPFFIMAAIVIFAKFSAGQFVSVDKPVNDLLLSVQHVFIHTEQSPSMFVWYLIVLFYFSIGTTFLFSRMNVSLNILFAASIIMFGLHVFMFYNDAILDYVYINRIFMFYAFFMAGCVACLHKDVWESFVERYFIPAVAVFLVLLYISFNSEWRYFLVGMTSLVVFHGLIRSRLFNQSRFLEFIGQNAFAIYLLNTIFVGGVKAVFGRFFSVSDQALLLLVGATIAGVVGPIIVKYVISRIGSLRPIAAAME</sequence>
<feature type="transmembrane region" description="Helical" evidence="2">
    <location>
        <begin position="235"/>
        <end position="251"/>
    </location>
</feature>
<dbReference type="PANTHER" id="PTHR37312:SF1">
    <property type="entry name" value="MEMBRANE-BOUND ACYLTRANSFERASE YKRP-RELATED"/>
    <property type="match status" value="1"/>
</dbReference>
<feature type="region of interest" description="Disordered" evidence="1">
    <location>
        <begin position="1"/>
        <end position="21"/>
    </location>
</feature>
<dbReference type="Proteomes" id="UP000620262">
    <property type="component" value="Unassembled WGS sequence"/>
</dbReference>
<dbReference type="RefSeq" id="WP_192730917.1">
    <property type="nucleotide sequence ID" value="NZ_BAAAVL010000004.1"/>
</dbReference>
<feature type="transmembrane region" description="Helical" evidence="2">
    <location>
        <begin position="318"/>
        <end position="340"/>
    </location>
</feature>
<keyword evidence="2" id="KW-1133">Transmembrane helix</keyword>
<feature type="transmembrane region" description="Helical" evidence="2">
    <location>
        <begin position="34"/>
        <end position="56"/>
    </location>
</feature>
<feature type="transmembrane region" description="Helical" evidence="2">
    <location>
        <begin position="257"/>
        <end position="278"/>
    </location>
</feature>
<evidence type="ECO:0000259" key="3">
    <source>
        <dbReference type="Pfam" id="PF01757"/>
    </source>
</evidence>
<dbReference type="EMBL" id="JADBEC010000002">
    <property type="protein sequence ID" value="MBE1507137.1"/>
    <property type="molecule type" value="Genomic_DNA"/>
</dbReference>
<reference evidence="4 5" key="1">
    <citation type="submission" date="2020-10" db="EMBL/GenBank/DDBJ databases">
        <title>Sequencing the genomes of 1000 actinobacteria strains.</title>
        <authorList>
            <person name="Klenk H.-P."/>
        </authorList>
    </citation>
    <scope>NUCLEOTIDE SEQUENCE [LARGE SCALE GENOMIC DNA]</scope>
    <source>
        <strain evidence="4 5">DSM 7307</strain>
    </source>
</reference>
<keyword evidence="5" id="KW-1185">Reference proteome</keyword>
<protein>
    <submittedName>
        <fullName evidence="4">Fucose 4-O-acetylase-like acetyltransferase</fullName>
    </submittedName>
</protein>
<keyword evidence="2" id="KW-0812">Transmembrane</keyword>
<feature type="transmembrane region" description="Helical" evidence="2">
    <location>
        <begin position="176"/>
        <end position="196"/>
    </location>
</feature>
<comment type="caution">
    <text evidence="4">The sequence shown here is derived from an EMBL/GenBank/DDBJ whole genome shotgun (WGS) entry which is preliminary data.</text>
</comment>
<feature type="transmembrane region" description="Helical" evidence="2">
    <location>
        <begin position="102"/>
        <end position="124"/>
    </location>
</feature>
<dbReference type="PANTHER" id="PTHR37312">
    <property type="entry name" value="MEMBRANE-BOUND ACYLTRANSFERASE YKRP-RELATED"/>
    <property type="match status" value="1"/>
</dbReference>
<feature type="domain" description="Acyltransferase 3" evidence="3">
    <location>
        <begin position="29"/>
        <end position="336"/>
    </location>
</feature>
<feature type="transmembrane region" description="Helical" evidence="2">
    <location>
        <begin position="290"/>
        <end position="312"/>
    </location>
</feature>
<feature type="transmembrane region" description="Helical" evidence="2">
    <location>
        <begin position="202"/>
        <end position="223"/>
    </location>
</feature>
<dbReference type="InterPro" id="IPR002656">
    <property type="entry name" value="Acyl_transf_3_dom"/>
</dbReference>